<feature type="non-terminal residue" evidence="1">
    <location>
        <position position="1"/>
    </location>
</feature>
<protein>
    <submittedName>
        <fullName evidence="1">Uncharacterized protein</fullName>
    </submittedName>
</protein>
<dbReference type="HOGENOM" id="CLU_1566615_0_0_1"/>
<name>M2YKI3_DOTSN</name>
<dbReference type="EMBL" id="KB446545">
    <property type="protein sequence ID" value="EME39481.1"/>
    <property type="molecule type" value="Genomic_DNA"/>
</dbReference>
<feature type="non-terminal residue" evidence="1">
    <location>
        <position position="171"/>
    </location>
</feature>
<organism evidence="1 2">
    <name type="scientific">Dothistroma septosporum (strain NZE10 / CBS 128990)</name>
    <name type="common">Red band needle blight fungus</name>
    <name type="synonym">Mycosphaerella pini</name>
    <dbReference type="NCBI Taxonomy" id="675120"/>
    <lineage>
        <taxon>Eukaryota</taxon>
        <taxon>Fungi</taxon>
        <taxon>Dikarya</taxon>
        <taxon>Ascomycota</taxon>
        <taxon>Pezizomycotina</taxon>
        <taxon>Dothideomycetes</taxon>
        <taxon>Dothideomycetidae</taxon>
        <taxon>Mycosphaerellales</taxon>
        <taxon>Mycosphaerellaceae</taxon>
        <taxon>Dothistroma</taxon>
    </lineage>
</organism>
<dbReference type="OrthoDB" id="423576at2759"/>
<dbReference type="eggNOG" id="ENOG502SIFH">
    <property type="taxonomic scope" value="Eukaryota"/>
</dbReference>
<sequence>LEFTWHCIHEASTREQNTSRLLTVSRSAQGFLIVPLCTKIGQGQTQGLFRFQVWLPDGQRGRHEVAIHARQPFAPYIEFSPLQNPCFATHAAYAPKRTSDAYASTSYKTHQLSSMVSNTGKLLIVQYRTSRLHFRDMTYTVPAKVHHSLVVLPVRLHVNLFLFESSHGLIE</sequence>
<dbReference type="OMA" id="HCIHEAS"/>
<proteinExistence type="predicted"/>
<dbReference type="AlphaFoldDB" id="M2YKI3"/>
<reference evidence="1 2" key="2">
    <citation type="journal article" date="2012" name="PLoS Pathog.">
        <title>Diverse lifestyles and strategies of plant pathogenesis encoded in the genomes of eighteen Dothideomycetes fungi.</title>
        <authorList>
            <person name="Ohm R.A."/>
            <person name="Feau N."/>
            <person name="Henrissat B."/>
            <person name="Schoch C.L."/>
            <person name="Horwitz B.A."/>
            <person name="Barry K.W."/>
            <person name="Condon B.J."/>
            <person name="Copeland A.C."/>
            <person name="Dhillon B."/>
            <person name="Glaser F."/>
            <person name="Hesse C.N."/>
            <person name="Kosti I."/>
            <person name="LaButti K."/>
            <person name="Lindquist E.A."/>
            <person name="Lucas S."/>
            <person name="Salamov A.A."/>
            <person name="Bradshaw R.E."/>
            <person name="Ciuffetti L."/>
            <person name="Hamelin R.C."/>
            <person name="Kema G.H.J."/>
            <person name="Lawrence C."/>
            <person name="Scott J.A."/>
            <person name="Spatafora J.W."/>
            <person name="Turgeon B.G."/>
            <person name="de Wit P.J.G.M."/>
            <person name="Zhong S."/>
            <person name="Goodwin S.B."/>
            <person name="Grigoriev I.V."/>
        </authorList>
    </citation>
    <scope>NUCLEOTIDE SEQUENCE [LARGE SCALE GENOMIC DNA]</scope>
    <source>
        <strain evidence="2">NZE10 / CBS 128990</strain>
    </source>
</reference>
<gene>
    <name evidence="1" type="ORF">DOTSEDRAFT_102069</name>
</gene>
<dbReference type="Proteomes" id="UP000016933">
    <property type="component" value="Unassembled WGS sequence"/>
</dbReference>
<reference evidence="2" key="1">
    <citation type="journal article" date="2012" name="PLoS Genet.">
        <title>The genomes of the fungal plant pathogens Cladosporium fulvum and Dothistroma septosporum reveal adaptation to different hosts and lifestyles but also signatures of common ancestry.</title>
        <authorList>
            <person name="de Wit P.J.G.M."/>
            <person name="van der Burgt A."/>
            <person name="Oekmen B."/>
            <person name="Stergiopoulos I."/>
            <person name="Abd-Elsalam K.A."/>
            <person name="Aerts A.L."/>
            <person name="Bahkali A.H."/>
            <person name="Beenen H.G."/>
            <person name="Chettri P."/>
            <person name="Cox M.P."/>
            <person name="Datema E."/>
            <person name="de Vries R.P."/>
            <person name="Dhillon B."/>
            <person name="Ganley A.R."/>
            <person name="Griffiths S.A."/>
            <person name="Guo Y."/>
            <person name="Hamelin R.C."/>
            <person name="Henrissat B."/>
            <person name="Kabir M.S."/>
            <person name="Jashni M.K."/>
            <person name="Kema G."/>
            <person name="Klaubauf S."/>
            <person name="Lapidus A."/>
            <person name="Levasseur A."/>
            <person name="Lindquist E."/>
            <person name="Mehrabi R."/>
            <person name="Ohm R.A."/>
            <person name="Owen T.J."/>
            <person name="Salamov A."/>
            <person name="Schwelm A."/>
            <person name="Schijlen E."/>
            <person name="Sun H."/>
            <person name="van den Burg H.A."/>
            <person name="van Ham R.C.H.J."/>
            <person name="Zhang S."/>
            <person name="Goodwin S.B."/>
            <person name="Grigoriev I.V."/>
            <person name="Collemare J."/>
            <person name="Bradshaw R.E."/>
        </authorList>
    </citation>
    <scope>NUCLEOTIDE SEQUENCE [LARGE SCALE GENOMIC DNA]</scope>
    <source>
        <strain evidence="2">NZE10 / CBS 128990</strain>
    </source>
</reference>
<evidence type="ECO:0000313" key="1">
    <source>
        <dbReference type="EMBL" id="EME39481.1"/>
    </source>
</evidence>
<evidence type="ECO:0000313" key="2">
    <source>
        <dbReference type="Proteomes" id="UP000016933"/>
    </source>
</evidence>
<accession>M2YKI3</accession>
<keyword evidence="2" id="KW-1185">Reference proteome</keyword>